<organism evidence="1 2">
    <name type="scientific">Schistosoma mattheei</name>
    <dbReference type="NCBI Taxonomy" id="31246"/>
    <lineage>
        <taxon>Eukaryota</taxon>
        <taxon>Metazoa</taxon>
        <taxon>Spiralia</taxon>
        <taxon>Lophotrochozoa</taxon>
        <taxon>Platyhelminthes</taxon>
        <taxon>Trematoda</taxon>
        <taxon>Digenea</taxon>
        <taxon>Strigeidida</taxon>
        <taxon>Schistosomatoidea</taxon>
        <taxon>Schistosomatidae</taxon>
        <taxon>Schistosoma</taxon>
    </lineage>
</organism>
<accession>A0A3P8FTW6</accession>
<name>A0A3P8FTW6_9TREM</name>
<sequence length="119" mass="13716">MALRVNAVHAAGEDENIVDGIRLIEKLLAPATLTPTRQYVRHDIVSVEERKDPVCIFMFTDQIVFTVARRRGSQVIKKPIFLRLQSIRGVDAIENIKYKIYHRLGIEAIELESRELIYI</sequence>
<evidence type="ECO:0000313" key="2">
    <source>
        <dbReference type="Proteomes" id="UP000269396"/>
    </source>
</evidence>
<gene>
    <name evidence="1" type="ORF">SMTD_LOCUS17148</name>
</gene>
<proteinExistence type="predicted"/>
<keyword evidence="2" id="KW-1185">Reference proteome</keyword>
<dbReference type="EMBL" id="UZAL01038273">
    <property type="protein sequence ID" value="VDP73311.1"/>
    <property type="molecule type" value="Genomic_DNA"/>
</dbReference>
<dbReference type="Proteomes" id="UP000269396">
    <property type="component" value="Unassembled WGS sequence"/>
</dbReference>
<dbReference type="AlphaFoldDB" id="A0A3P8FTW6"/>
<reference evidence="1 2" key="1">
    <citation type="submission" date="2018-11" db="EMBL/GenBank/DDBJ databases">
        <authorList>
            <consortium name="Pathogen Informatics"/>
        </authorList>
    </citation>
    <scope>NUCLEOTIDE SEQUENCE [LARGE SCALE GENOMIC DNA]</scope>
    <source>
        <strain>Denwood</strain>
        <strain evidence="2">Zambia</strain>
    </source>
</reference>
<protein>
    <submittedName>
        <fullName evidence="1">Uncharacterized protein</fullName>
    </submittedName>
</protein>
<evidence type="ECO:0000313" key="1">
    <source>
        <dbReference type="EMBL" id="VDP73311.1"/>
    </source>
</evidence>